<sequence>MQIENQLAWWEGVTFLIDFLGRMTPPGGCLGRITTGADDRLVSHLHHSAFVEDFFSV</sequence>
<dbReference type="RefSeq" id="WP_155313671.1">
    <property type="nucleotide sequence ID" value="NZ_AP021879.1"/>
</dbReference>
<evidence type="ECO:0000313" key="1">
    <source>
        <dbReference type="EMBL" id="BBO93000.1"/>
    </source>
</evidence>
<gene>
    <name evidence="1" type="ORF">DSCOOX_61800</name>
</gene>
<dbReference type="Proteomes" id="UP000422108">
    <property type="component" value="Chromosome"/>
</dbReference>
<dbReference type="AlphaFoldDB" id="A0A5K8AME0"/>
<dbReference type="EMBL" id="AP021879">
    <property type="protein sequence ID" value="BBO93000.1"/>
    <property type="molecule type" value="Genomic_DNA"/>
</dbReference>
<organism evidence="1 2">
    <name type="scientific">Desulfosarcina ovata subsp. ovata</name>
    <dbReference type="NCBI Taxonomy" id="2752305"/>
    <lineage>
        <taxon>Bacteria</taxon>
        <taxon>Pseudomonadati</taxon>
        <taxon>Thermodesulfobacteriota</taxon>
        <taxon>Desulfobacteria</taxon>
        <taxon>Desulfobacterales</taxon>
        <taxon>Desulfosarcinaceae</taxon>
        <taxon>Desulfosarcina</taxon>
    </lineage>
</organism>
<protein>
    <submittedName>
        <fullName evidence="1">Uncharacterized protein</fullName>
    </submittedName>
</protein>
<reference evidence="1 2" key="1">
    <citation type="submission" date="2019-11" db="EMBL/GenBank/DDBJ databases">
        <title>Comparative genomics of hydrocarbon-degrading Desulfosarcina strains.</title>
        <authorList>
            <person name="Watanabe M."/>
            <person name="Kojima H."/>
            <person name="Fukui M."/>
        </authorList>
    </citation>
    <scope>NUCLEOTIDE SEQUENCE [LARGE SCALE GENOMIC DNA]</scope>
    <source>
        <strain evidence="2">oXyS1</strain>
    </source>
</reference>
<evidence type="ECO:0000313" key="2">
    <source>
        <dbReference type="Proteomes" id="UP000422108"/>
    </source>
</evidence>
<proteinExistence type="predicted"/>
<name>A0A5K8AME0_9BACT</name>
<accession>A0A5K8AME0</accession>
<keyword evidence="2" id="KW-1185">Reference proteome</keyword>